<evidence type="ECO:0000259" key="2">
    <source>
        <dbReference type="Pfam" id="PF20467"/>
    </source>
</evidence>
<dbReference type="KEGG" id="agh:M3I41_05910"/>
<dbReference type="AlphaFoldDB" id="A0A9E7D674"/>
<dbReference type="EMBL" id="CP097095">
    <property type="protein sequence ID" value="UQF79143.1"/>
    <property type="molecule type" value="Genomic_DNA"/>
</dbReference>
<dbReference type="Proteomes" id="UP000830236">
    <property type="component" value="Chromosome"/>
</dbReference>
<dbReference type="InterPro" id="IPR046820">
    <property type="entry name" value="MmeI_TRD"/>
</dbReference>
<dbReference type="Pfam" id="PF20466">
    <property type="entry name" value="MmeI_TRD"/>
    <property type="match status" value="1"/>
</dbReference>
<sequence>MTWQKMIGGRLESRPNFSNTVVWNNLPLPRVSAHDRERIAEAGRNLSKARLVTGETSLAAMYEQTPLNEALLEAHESLDQVVDEAFGGCNQMTQEEREILLINLYLDMTGQNH</sequence>
<reference evidence="3" key="1">
    <citation type="submission" date="2022-05" db="EMBL/GenBank/DDBJ databases">
        <title>Using nanopore sequencing to obtain complete genomes from saliva samples.</title>
        <authorList>
            <person name="Baker J.L."/>
        </authorList>
    </citation>
    <scope>NUCLEOTIDE SEQUENCE</scope>
    <source>
        <strain evidence="3">JCVI-JB-Ag32</strain>
    </source>
</reference>
<protein>
    <submittedName>
        <fullName evidence="3">Uncharacterized protein</fullName>
    </submittedName>
</protein>
<dbReference type="Pfam" id="PF20467">
    <property type="entry name" value="MmeI_C"/>
    <property type="match status" value="1"/>
</dbReference>
<dbReference type="InterPro" id="IPR046818">
    <property type="entry name" value="MmeI_C"/>
</dbReference>
<organism evidence="3 4">
    <name type="scientific">Actinomyces graevenitzii</name>
    <dbReference type="NCBI Taxonomy" id="55565"/>
    <lineage>
        <taxon>Bacteria</taxon>
        <taxon>Bacillati</taxon>
        <taxon>Actinomycetota</taxon>
        <taxon>Actinomycetes</taxon>
        <taxon>Actinomycetales</taxon>
        <taxon>Actinomycetaceae</taxon>
        <taxon>Actinomyces</taxon>
    </lineage>
</organism>
<name>A0A9E7D674_9ACTO</name>
<feature type="domain" description="MmeI-like C-terminal" evidence="2">
    <location>
        <begin position="34"/>
        <end position="109"/>
    </location>
</feature>
<evidence type="ECO:0000313" key="3">
    <source>
        <dbReference type="EMBL" id="UQF79143.1"/>
    </source>
</evidence>
<evidence type="ECO:0000259" key="1">
    <source>
        <dbReference type="Pfam" id="PF20466"/>
    </source>
</evidence>
<accession>A0A9E7D674</accession>
<evidence type="ECO:0000313" key="4">
    <source>
        <dbReference type="Proteomes" id="UP000830236"/>
    </source>
</evidence>
<gene>
    <name evidence="3" type="ORF">M3I41_05910</name>
</gene>
<feature type="domain" description="MmeI-like target recognition" evidence="1">
    <location>
        <begin position="1"/>
        <end position="30"/>
    </location>
</feature>
<proteinExistence type="predicted"/>